<keyword evidence="2" id="KW-1185">Reference proteome</keyword>
<name>A1ZXG4_MICM2</name>
<dbReference type="Proteomes" id="UP000004095">
    <property type="component" value="Unassembled WGS sequence"/>
</dbReference>
<dbReference type="AlphaFoldDB" id="A1ZXG4"/>
<proteinExistence type="predicted"/>
<evidence type="ECO:0000313" key="1">
    <source>
        <dbReference type="EMBL" id="EAY24932.1"/>
    </source>
</evidence>
<evidence type="ECO:0000313" key="2">
    <source>
        <dbReference type="Proteomes" id="UP000004095"/>
    </source>
</evidence>
<protein>
    <submittedName>
        <fullName evidence="1">Uncharacterized protein</fullName>
    </submittedName>
</protein>
<organism evidence="1 2">
    <name type="scientific">Microscilla marina ATCC 23134</name>
    <dbReference type="NCBI Taxonomy" id="313606"/>
    <lineage>
        <taxon>Bacteria</taxon>
        <taxon>Pseudomonadati</taxon>
        <taxon>Bacteroidota</taxon>
        <taxon>Cytophagia</taxon>
        <taxon>Cytophagales</taxon>
        <taxon>Microscillaceae</taxon>
        <taxon>Microscilla</taxon>
    </lineage>
</organism>
<accession>A1ZXG4</accession>
<dbReference type="EMBL" id="AAWS01000058">
    <property type="protein sequence ID" value="EAY24932.1"/>
    <property type="molecule type" value="Genomic_DNA"/>
</dbReference>
<gene>
    <name evidence="1" type="ORF">M23134_04971</name>
</gene>
<reference evidence="1 2" key="1">
    <citation type="submission" date="2007-01" db="EMBL/GenBank/DDBJ databases">
        <authorList>
            <person name="Haygood M."/>
            <person name="Podell S."/>
            <person name="Anderson C."/>
            <person name="Hopkinson B."/>
            <person name="Roe K."/>
            <person name="Barbeau K."/>
            <person name="Gaasterland T."/>
            <person name="Ferriera S."/>
            <person name="Johnson J."/>
            <person name="Kravitz S."/>
            <person name="Beeson K."/>
            <person name="Sutton G."/>
            <person name="Rogers Y.-H."/>
            <person name="Friedman R."/>
            <person name="Frazier M."/>
            <person name="Venter J.C."/>
        </authorList>
    </citation>
    <scope>NUCLEOTIDE SEQUENCE [LARGE SCALE GENOMIC DNA]</scope>
    <source>
        <strain evidence="1 2">ATCC 23134</strain>
    </source>
</reference>
<comment type="caution">
    <text evidence="1">The sequence shown here is derived from an EMBL/GenBank/DDBJ whole genome shotgun (WGS) entry which is preliminary data.</text>
</comment>
<sequence>MAKSKAAKAGFLKNPLLVNVMPYYLSSFSDTTSPALY</sequence>